<comment type="similarity">
    <text evidence="1">Belongs to the ABC transporter superfamily.</text>
</comment>
<evidence type="ECO:0000256" key="4">
    <source>
        <dbReference type="ARBA" id="ARBA00022741"/>
    </source>
</evidence>
<sequence>MTEPVVSLESVGVTFTAGPVWNRRCVDAVRDVSLCIRAGETLGLVGESGSGKTTMGRLLLGLQAPTQGAVRFLGDVVPASRRARQLLLAGRMSVVLQQPEWALNPRLRLGVSVAEPLAVSGAGTPRERRDRVVQTLALVGLNPGFAERFPHELSGGQRQRVAIARALITQPRFLVFDEAVSALDVSVQVQILNLIRDLQQRHGFAALFISHDLAATRYVCSRIAVMRSGEVVEIGDAARFYEKPHHAYSQALWQAAA</sequence>
<dbReference type="SMART" id="SM00382">
    <property type="entry name" value="AAA"/>
    <property type="match status" value="1"/>
</dbReference>
<dbReference type="InterPro" id="IPR017871">
    <property type="entry name" value="ABC_transporter-like_CS"/>
</dbReference>
<organism evidence="7">
    <name type="scientific">Variovorax paradoxus (strain S110)</name>
    <dbReference type="NCBI Taxonomy" id="543728"/>
    <lineage>
        <taxon>Bacteria</taxon>
        <taxon>Pseudomonadati</taxon>
        <taxon>Pseudomonadota</taxon>
        <taxon>Betaproteobacteria</taxon>
        <taxon>Burkholderiales</taxon>
        <taxon>Comamonadaceae</taxon>
        <taxon>Variovorax</taxon>
    </lineage>
</organism>
<feature type="domain" description="ABC transporter" evidence="6">
    <location>
        <begin position="8"/>
        <end position="253"/>
    </location>
</feature>
<dbReference type="eggNOG" id="COG4608">
    <property type="taxonomic scope" value="Bacteria"/>
</dbReference>
<dbReference type="GO" id="GO:0005524">
    <property type="term" value="F:ATP binding"/>
    <property type="evidence" value="ECO:0007669"/>
    <property type="project" value="UniProtKB-KW"/>
</dbReference>
<dbReference type="InterPro" id="IPR003439">
    <property type="entry name" value="ABC_transporter-like_ATP-bd"/>
</dbReference>
<evidence type="ECO:0000259" key="6">
    <source>
        <dbReference type="PROSITE" id="PS50893"/>
    </source>
</evidence>
<dbReference type="AlphaFoldDB" id="C5D0U4"/>
<evidence type="ECO:0000256" key="2">
    <source>
        <dbReference type="ARBA" id="ARBA00022448"/>
    </source>
</evidence>
<dbReference type="Gene3D" id="3.40.50.300">
    <property type="entry name" value="P-loop containing nucleotide triphosphate hydrolases"/>
    <property type="match status" value="1"/>
</dbReference>
<reference evidence="7" key="1">
    <citation type="submission" date="2009-06" db="EMBL/GenBank/DDBJ databases">
        <title>Complete sequence of chromosome 2 of Variovorax paradoxus S110.</title>
        <authorList>
            <consortium name="US DOE Joint Genome Institute"/>
            <person name="Lucas S."/>
            <person name="Copeland A."/>
            <person name="Lapidus A."/>
            <person name="Glavina del Rio T."/>
            <person name="Tice H."/>
            <person name="Bruce D."/>
            <person name="Goodwin L."/>
            <person name="Pitluck S."/>
            <person name="Chertkov O."/>
            <person name="Brettin T."/>
            <person name="Detter J.C."/>
            <person name="Han C."/>
            <person name="Larimer F."/>
            <person name="Land M."/>
            <person name="Hauser L."/>
            <person name="Kyrpides N."/>
            <person name="Ovchinnikova G."/>
            <person name="Orwin P."/>
            <person name="Leadbetter J.R."/>
            <person name="Spain J.C."/>
            <person name="Han J.I."/>
        </authorList>
    </citation>
    <scope>NUCLEOTIDE SEQUENCE</scope>
    <source>
        <strain evidence="7">S110</strain>
    </source>
</reference>
<dbReference type="PANTHER" id="PTHR43776:SF7">
    <property type="entry name" value="D,D-DIPEPTIDE TRANSPORT ATP-BINDING PROTEIN DDPF-RELATED"/>
    <property type="match status" value="1"/>
</dbReference>
<dbReference type="Pfam" id="PF00005">
    <property type="entry name" value="ABC_tran"/>
    <property type="match status" value="1"/>
</dbReference>
<keyword evidence="3" id="KW-0472">Membrane</keyword>
<evidence type="ECO:0000256" key="1">
    <source>
        <dbReference type="ARBA" id="ARBA00005417"/>
    </source>
</evidence>
<dbReference type="SUPFAM" id="SSF52540">
    <property type="entry name" value="P-loop containing nucleoside triphosphate hydrolases"/>
    <property type="match status" value="1"/>
</dbReference>
<dbReference type="HOGENOM" id="CLU_000604_1_23_4"/>
<dbReference type="STRING" id="543728.Vapar_6006"/>
<dbReference type="CDD" id="cd03257">
    <property type="entry name" value="ABC_NikE_OppD_transporters"/>
    <property type="match status" value="1"/>
</dbReference>
<keyword evidence="5" id="KW-0067">ATP-binding</keyword>
<dbReference type="EMBL" id="CP001636">
    <property type="protein sequence ID" value="ACS22575.1"/>
    <property type="molecule type" value="Genomic_DNA"/>
</dbReference>
<keyword evidence="3" id="KW-1003">Cell membrane</keyword>
<dbReference type="GO" id="GO:0016887">
    <property type="term" value="F:ATP hydrolysis activity"/>
    <property type="evidence" value="ECO:0007669"/>
    <property type="project" value="InterPro"/>
</dbReference>
<dbReference type="InterPro" id="IPR027417">
    <property type="entry name" value="P-loop_NTPase"/>
</dbReference>
<dbReference type="PROSITE" id="PS00211">
    <property type="entry name" value="ABC_TRANSPORTER_1"/>
    <property type="match status" value="1"/>
</dbReference>
<dbReference type="GO" id="GO:0055085">
    <property type="term" value="P:transmembrane transport"/>
    <property type="evidence" value="ECO:0007669"/>
    <property type="project" value="UniProtKB-ARBA"/>
</dbReference>
<dbReference type="PANTHER" id="PTHR43776">
    <property type="entry name" value="TRANSPORT ATP-BINDING PROTEIN"/>
    <property type="match status" value="1"/>
</dbReference>
<proteinExistence type="inferred from homology"/>
<dbReference type="PROSITE" id="PS50893">
    <property type="entry name" value="ABC_TRANSPORTER_2"/>
    <property type="match status" value="1"/>
</dbReference>
<evidence type="ECO:0000256" key="5">
    <source>
        <dbReference type="ARBA" id="ARBA00022840"/>
    </source>
</evidence>
<dbReference type="KEGG" id="vap:Vapar_6006"/>
<dbReference type="InterPro" id="IPR050319">
    <property type="entry name" value="ABC_transp_ATP-bind"/>
</dbReference>
<gene>
    <name evidence="7" type="ordered locus">Vapar_6006</name>
</gene>
<dbReference type="InterPro" id="IPR003593">
    <property type="entry name" value="AAA+_ATPase"/>
</dbReference>
<evidence type="ECO:0000256" key="3">
    <source>
        <dbReference type="ARBA" id="ARBA00022475"/>
    </source>
</evidence>
<evidence type="ECO:0000313" key="7">
    <source>
        <dbReference type="EMBL" id="ACS22575.1"/>
    </source>
</evidence>
<keyword evidence="2" id="KW-0813">Transport</keyword>
<name>C5D0U4_VARPS</name>
<protein>
    <submittedName>
        <fullName evidence="7">ABC transporter related</fullName>
    </submittedName>
</protein>
<accession>C5D0U4</accession>
<keyword evidence="4" id="KW-0547">Nucleotide-binding</keyword>
<dbReference type="OrthoDB" id="9802772at2"/>